<evidence type="ECO:0000313" key="2">
    <source>
        <dbReference type="Proteomes" id="UP000805193"/>
    </source>
</evidence>
<name>A0AC60QFI2_IXOPE</name>
<sequence>MRLAAEDIDAVLLQETRGDGVKLRGYKGFFSPSISRKKRNRIVVEAQVGVYLLDRGLDAAQIDTSEWCNENQEIVAVRTEIGTRRLILISAYVRPEGKGRDGDNDFSWMIKLRRAYPND</sequence>
<accession>A0AC60QFI2</accession>
<proteinExistence type="predicted"/>
<evidence type="ECO:0000313" key="1">
    <source>
        <dbReference type="EMBL" id="KAG0432922.1"/>
    </source>
</evidence>
<gene>
    <name evidence="1" type="ORF">HPB47_020384</name>
</gene>
<keyword evidence="2" id="KW-1185">Reference proteome</keyword>
<reference evidence="1 2" key="1">
    <citation type="journal article" date="2020" name="Cell">
        <title>Large-Scale Comparative Analyses of Tick Genomes Elucidate Their Genetic Diversity and Vector Capacities.</title>
        <authorList>
            <consortium name="Tick Genome and Microbiome Consortium (TIGMIC)"/>
            <person name="Jia N."/>
            <person name="Wang J."/>
            <person name="Shi W."/>
            <person name="Du L."/>
            <person name="Sun Y."/>
            <person name="Zhan W."/>
            <person name="Jiang J.F."/>
            <person name="Wang Q."/>
            <person name="Zhang B."/>
            <person name="Ji P."/>
            <person name="Bell-Sakyi L."/>
            <person name="Cui X.M."/>
            <person name="Yuan T.T."/>
            <person name="Jiang B.G."/>
            <person name="Yang W.F."/>
            <person name="Lam T.T."/>
            <person name="Chang Q.C."/>
            <person name="Ding S.J."/>
            <person name="Wang X.J."/>
            <person name="Zhu J.G."/>
            <person name="Ruan X.D."/>
            <person name="Zhao L."/>
            <person name="Wei J.T."/>
            <person name="Ye R.Z."/>
            <person name="Que T.C."/>
            <person name="Du C.H."/>
            <person name="Zhou Y.H."/>
            <person name="Cheng J.X."/>
            <person name="Dai P.F."/>
            <person name="Guo W.B."/>
            <person name="Han X.H."/>
            <person name="Huang E.J."/>
            <person name="Li L.F."/>
            <person name="Wei W."/>
            <person name="Gao Y.C."/>
            <person name="Liu J.Z."/>
            <person name="Shao H.Z."/>
            <person name="Wang X."/>
            <person name="Wang C.C."/>
            <person name="Yang T.C."/>
            <person name="Huo Q.B."/>
            <person name="Li W."/>
            <person name="Chen H.Y."/>
            <person name="Chen S.E."/>
            <person name="Zhou L.G."/>
            <person name="Ni X.B."/>
            <person name="Tian J.H."/>
            <person name="Sheng Y."/>
            <person name="Liu T."/>
            <person name="Pan Y.S."/>
            <person name="Xia L.Y."/>
            <person name="Li J."/>
            <person name="Zhao F."/>
            <person name="Cao W.C."/>
        </authorList>
    </citation>
    <scope>NUCLEOTIDE SEQUENCE [LARGE SCALE GENOMIC DNA]</scope>
    <source>
        <strain evidence="1">Iper-2018</strain>
    </source>
</reference>
<comment type="caution">
    <text evidence="1">The sequence shown here is derived from an EMBL/GenBank/DDBJ whole genome shotgun (WGS) entry which is preliminary data.</text>
</comment>
<protein>
    <submittedName>
        <fullName evidence="1">Uncharacterized protein</fullName>
    </submittedName>
</protein>
<dbReference type="EMBL" id="JABSTQ010009103">
    <property type="protein sequence ID" value="KAG0432922.1"/>
    <property type="molecule type" value="Genomic_DNA"/>
</dbReference>
<organism evidence="1 2">
    <name type="scientific">Ixodes persulcatus</name>
    <name type="common">Taiga tick</name>
    <dbReference type="NCBI Taxonomy" id="34615"/>
    <lineage>
        <taxon>Eukaryota</taxon>
        <taxon>Metazoa</taxon>
        <taxon>Ecdysozoa</taxon>
        <taxon>Arthropoda</taxon>
        <taxon>Chelicerata</taxon>
        <taxon>Arachnida</taxon>
        <taxon>Acari</taxon>
        <taxon>Parasitiformes</taxon>
        <taxon>Ixodida</taxon>
        <taxon>Ixodoidea</taxon>
        <taxon>Ixodidae</taxon>
        <taxon>Ixodinae</taxon>
        <taxon>Ixodes</taxon>
    </lineage>
</organism>
<dbReference type="Proteomes" id="UP000805193">
    <property type="component" value="Unassembled WGS sequence"/>
</dbReference>